<keyword evidence="2" id="KW-1185">Reference proteome</keyword>
<gene>
    <name evidence="1" type="ORF">EAG_01778</name>
</gene>
<dbReference type="InParanoid" id="E2AGJ1"/>
<dbReference type="AlphaFoldDB" id="E2AGJ1"/>
<protein>
    <submittedName>
        <fullName evidence="1">Uncharacterized protein</fullName>
    </submittedName>
</protein>
<reference evidence="1 2" key="1">
    <citation type="journal article" date="2010" name="Science">
        <title>Genomic comparison of the ants Camponotus floridanus and Harpegnathos saltator.</title>
        <authorList>
            <person name="Bonasio R."/>
            <person name="Zhang G."/>
            <person name="Ye C."/>
            <person name="Mutti N.S."/>
            <person name="Fang X."/>
            <person name="Qin N."/>
            <person name="Donahue G."/>
            <person name="Yang P."/>
            <person name="Li Q."/>
            <person name="Li C."/>
            <person name="Zhang P."/>
            <person name="Huang Z."/>
            <person name="Berger S.L."/>
            <person name="Reinberg D."/>
            <person name="Wang J."/>
            <person name="Liebig J."/>
        </authorList>
    </citation>
    <scope>NUCLEOTIDE SEQUENCE [LARGE SCALE GENOMIC DNA]</scope>
    <source>
        <strain evidence="2">C129</strain>
    </source>
</reference>
<evidence type="ECO:0000313" key="1">
    <source>
        <dbReference type="EMBL" id="EFN67448.1"/>
    </source>
</evidence>
<evidence type="ECO:0000313" key="2">
    <source>
        <dbReference type="Proteomes" id="UP000000311"/>
    </source>
</evidence>
<proteinExistence type="predicted"/>
<accession>E2AGJ1</accession>
<dbReference type="Proteomes" id="UP000000311">
    <property type="component" value="Unassembled WGS sequence"/>
</dbReference>
<sequence>MRRESPQKYSTHVGCYFTHSAQKCPVDPGNNSPCPSSRYVREANSGYVDELLAVFAIPAWNHGTDTFPTLVNAIERYSLHDYPNIRFADIVLPREKRALNFGDAEDPIELRNNLTGQNK</sequence>
<name>E2AGJ1_CAMFO</name>
<organism evidence="2">
    <name type="scientific">Camponotus floridanus</name>
    <name type="common">Florida carpenter ant</name>
    <dbReference type="NCBI Taxonomy" id="104421"/>
    <lineage>
        <taxon>Eukaryota</taxon>
        <taxon>Metazoa</taxon>
        <taxon>Ecdysozoa</taxon>
        <taxon>Arthropoda</taxon>
        <taxon>Hexapoda</taxon>
        <taxon>Insecta</taxon>
        <taxon>Pterygota</taxon>
        <taxon>Neoptera</taxon>
        <taxon>Endopterygota</taxon>
        <taxon>Hymenoptera</taxon>
        <taxon>Apocrita</taxon>
        <taxon>Aculeata</taxon>
        <taxon>Formicoidea</taxon>
        <taxon>Formicidae</taxon>
        <taxon>Formicinae</taxon>
        <taxon>Camponotus</taxon>
    </lineage>
</organism>
<dbReference type="EMBL" id="GL439316">
    <property type="protein sequence ID" value="EFN67448.1"/>
    <property type="molecule type" value="Genomic_DNA"/>
</dbReference>